<dbReference type="HOGENOM" id="CLU_2948033_0_0_1"/>
<name>R7SUU8_DICSQ</name>
<dbReference type="Proteomes" id="UP000053319">
    <property type="component" value="Unassembled WGS sequence"/>
</dbReference>
<organism evidence="1 2">
    <name type="scientific">Dichomitus squalens (strain LYAD-421)</name>
    <name type="common">Western red white-rot fungus</name>
    <dbReference type="NCBI Taxonomy" id="732165"/>
    <lineage>
        <taxon>Eukaryota</taxon>
        <taxon>Fungi</taxon>
        <taxon>Dikarya</taxon>
        <taxon>Basidiomycota</taxon>
        <taxon>Agaricomycotina</taxon>
        <taxon>Agaricomycetes</taxon>
        <taxon>Polyporales</taxon>
        <taxon>Polyporaceae</taxon>
        <taxon>Dichomitus</taxon>
    </lineage>
</organism>
<gene>
    <name evidence="1" type="ORF">DICSQDRAFT_155972</name>
</gene>
<evidence type="ECO:0000313" key="2">
    <source>
        <dbReference type="Proteomes" id="UP000053319"/>
    </source>
</evidence>
<accession>R7SUU8</accession>
<sequence>MLGRFLMPIGFPFHVWVRVVDVNRLCKRSQRTWEQTAARLNLSSKVDPEGHRCIRLVSGV</sequence>
<dbReference type="EMBL" id="JH719419">
    <property type="protein sequence ID" value="EJF59999.1"/>
    <property type="molecule type" value="Genomic_DNA"/>
</dbReference>
<dbReference type="RefSeq" id="XP_007367212.1">
    <property type="nucleotide sequence ID" value="XM_007367150.1"/>
</dbReference>
<dbReference type="GeneID" id="18837562"/>
<protein>
    <submittedName>
        <fullName evidence="1">Uncharacterized protein</fullName>
    </submittedName>
</protein>
<proteinExistence type="predicted"/>
<feature type="non-terminal residue" evidence="1">
    <location>
        <position position="60"/>
    </location>
</feature>
<dbReference type="KEGG" id="dsq:DICSQDRAFT_155972"/>
<dbReference type="AlphaFoldDB" id="R7SUU8"/>
<reference evidence="1 2" key="1">
    <citation type="journal article" date="2012" name="Science">
        <title>The Paleozoic origin of enzymatic lignin decomposition reconstructed from 31 fungal genomes.</title>
        <authorList>
            <person name="Floudas D."/>
            <person name="Binder M."/>
            <person name="Riley R."/>
            <person name="Barry K."/>
            <person name="Blanchette R.A."/>
            <person name="Henrissat B."/>
            <person name="Martinez A.T."/>
            <person name="Otillar R."/>
            <person name="Spatafora J.W."/>
            <person name="Yadav J.S."/>
            <person name="Aerts A."/>
            <person name="Benoit I."/>
            <person name="Boyd A."/>
            <person name="Carlson A."/>
            <person name="Copeland A."/>
            <person name="Coutinho P.M."/>
            <person name="de Vries R.P."/>
            <person name="Ferreira P."/>
            <person name="Findley K."/>
            <person name="Foster B."/>
            <person name="Gaskell J."/>
            <person name="Glotzer D."/>
            <person name="Gorecki P."/>
            <person name="Heitman J."/>
            <person name="Hesse C."/>
            <person name="Hori C."/>
            <person name="Igarashi K."/>
            <person name="Jurgens J.A."/>
            <person name="Kallen N."/>
            <person name="Kersten P."/>
            <person name="Kohler A."/>
            <person name="Kuees U."/>
            <person name="Kumar T.K.A."/>
            <person name="Kuo A."/>
            <person name="LaButti K."/>
            <person name="Larrondo L.F."/>
            <person name="Lindquist E."/>
            <person name="Ling A."/>
            <person name="Lombard V."/>
            <person name="Lucas S."/>
            <person name="Lundell T."/>
            <person name="Martin R."/>
            <person name="McLaughlin D.J."/>
            <person name="Morgenstern I."/>
            <person name="Morin E."/>
            <person name="Murat C."/>
            <person name="Nagy L.G."/>
            <person name="Nolan M."/>
            <person name="Ohm R.A."/>
            <person name="Patyshakuliyeva A."/>
            <person name="Rokas A."/>
            <person name="Ruiz-Duenas F.J."/>
            <person name="Sabat G."/>
            <person name="Salamov A."/>
            <person name="Samejima M."/>
            <person name="Schmutz J."/>
            <person name="Slot J.C."/>
            <person name="St John F."/>
            <person name="Stenlid J."/>
            <person name="Sun H."/>
            <person name="Sun S."/>
            <person name="Syed K."/>
            <person name="Tsang A."/>
            <person name="Wiebenga A."/>
            <person name="Young D."/>
            <person name="Pisabarro A."/>
            <person name="Eastwood D.C."/>
            <person name="Martin F."/>
            <person name="Cullen D."/>
            <person name="Grigoriev I.V."/>
            <person name="Hibbett D.S."/>
        </authorList>
    </citation>
    <scope>NUCLEOTIDE SEQUENCE [LARGE SCALE GENOMIC DNA]</scope>
    <source>
        <strain evidence="1 2">LYAD-421 SS1</strain>
    </source>
</reference>
<evidence type="ECO:0000313" key="1">
    <source>
        <dbReference type="EMBL" id="EJF59999.1"/>
    </source>
</evidence>